<gene>
    <name evidence="2" type="ORF">UV10_C0017G0004</name>
</gene>
<evidence type="ECO:0000256" key="1">
    <source>
        <dbReference type="SAM" id="Coils"/>
    </source>
</evidence>
<protein>
    <recommendedName>
        <fullName evidence="4">Recombinase zinc beta ribbon domain-containing protein</fullName>
    </recommendedName>
</protein>
<name>A0A0G1C7P5_9BACT</name>
<comment type="caution">
    <text evidence="2">The sequence shown here is derived from an EMBL/GenBank/DDBJ whole genome shotgun (WGS) entry which is preliminary data.</text>
</comment>
<evidence type="ECO:0000313" key="2">
    <source>
        <dbReference type="EMBL" id="KKS45638.1"/>
    </source>
</evidence>
<dbReference type="EMBL" id="LCDE01000017">
    <property type="protein sequence ID" value="KKS45638.1"/>
    <property type="molecule type" value="Genomic_DNA"/>
</dbReference>
<sequence length="229" mass="26776">MPSKLASAADNFIFKGLLPCKKCGCLYTPEMKIKKSGLKFIYYSCTNAKHICKRVYVPENTLLEPIQRVFEKFRKIPSEVQKRLVSELRALNDGEAEFHNREIERIRTEYDRAQKRVDALLEMRLDKSITSDDYDKKLQELKDKQYRLNVELDEYTKADHEYHVYVNTVINLSRRIADIFESSEPMEKRAILGFILQNPTVSGKKLEFTMRKPFNTVLELAACPTGLRR</sequence>
<keyword evidence="1" id="KW-0175">Coiled coil</keyword>
<organism evidence="2 3">
    <name type="scientific">Candidatus Azambacteria bacterium GW2011_GWA1_42_19</name>
    <dbReference type="NCBI Taxonomy" id="1618609"/>
    <lineage>
        <taxon>Bacteria</taxon>
        <taxon>Candidatus Azamiibacteriota</taxon>
    </lineage>
</organism>
<dbReference type="Proteomes" id="UP000034951">
    <property type="component" value="Unassembled WGS sequence"/>
</dbReference>
<evidence type="ECO:0008006" key="4">
    <source>
        <dbReference type="Google" id="ProtNLM"/>
    </source>
</evidence>
<accession>A0A0G1C7P5</accession>
<proteinExistence type="predicted"/>
<feature type="coiled-coil region" evidence="1">
    <location>
        <begin position="96"/>
        <end position="158"/>
    </location>
</feature>
<dbReference type="AlphaFoldDB" id="A0A0G1C7P5"/>
<evidence type="ECO:0000313" key="3">
    <source>
        <dbReference type="Proteomes" id="UP000034951"/>
    </source>
</evidence>
<reference evidence="2 3" key="1">
    <citation type="journal article" date="2015" name="Nature">
        <title>rRNA introns, odd ribosomes, and small enigmatic genomes across a large radiation of phyla.</title>
        <authorList>
            <person name="Brown C.T."/>
            <person name="Hug L.A."/>
            <person name="Thomas B.C."/>
            <person name="Sharon I."/>
            <person name="Castelle C.J."/>
            <person name="Singh A."/>
            <person name="Wilkins M.J."/>
            <person name="Williams K.H."/>
            <person name="Banfield J.F."/>
        </authorList>
    </citation>
    <scope>NUCLEOTIDE SEQUENCE [LARGE SCALE GENOMIC DNA]</scope>
</reference>